<evidence type="ECO:0000313" key="1">
    <source>
        <dbReference type="EMBL" id="RAI83082.1"/>
    </source>
</evidence>
<dbReference type="EMBL" id="MJBI02000001">
    <property type="protein sequence ID" value="RAI83082.1"/>
    <property type="molecule type" value="Genomic_DNA"/>
</dbReference>
<keyword evidence="2" id="KW-1185">Reference proteome</keyword>
<sequence length="155" mass="18316">MATRKTYEKYEHINQMFDKLQDIIVSPRDLSNKRKDFYFVDDYHQQNYEALLIYYTDAANNPLMDGACYILAIPAIFNQINIFDYDVPLDFVFDGENLSQTFTSLDVFDQYLIAAVLEVSNIQIFTPSGYAMGMTHWDMKHMELFWQYTAILKMH</sequence>
<gene>
    <name evidence="1" type="ORF">BFS35_005165</name>
</gene>
<dbReference type="Proteomes" id="UP000229523">
    <property type="component" value="Unassembled WGS sequence"/>
</dbReference>
<dbReference type="InterPro" id="IPR024469">
    <property type="entry name" value="DUF2538"/>
</dbReference>
<organism evidence="1 2">
    <name type="scientific">Macrococcoides goetzii</name>
    <dbReference type="NCBI Taxonomy" id="1891097"/>
    <lineage>
        <taxon>Bacteria</taxon>
        <taxon>Bacillati</taxon>
        <taxon>Bacillota</taxon>
        <taxon>Bacilli</taxon>
        <taxon>Bacillales</taxon>
        <taxon>Staphylococcaceae</taxon>
        <taxon>Macrococcoides</taxon>
    </lineage>
</organism>
<comment type="caution">
    <text evidence="1">The sequence shown here is derived from an EMBL/GenBank/DDBJ whole genome shotgun (WGS) entry which is preliminary data.</text>
</comment>
<evidence type="ECO:0000313" key="2">
    <source>
        <dbReference type="Proteomes" id="UP000229523"/>
    </source>
</evidence>
<protein>
    <submittedName>
        <fullName evidence="1">DUF2538 family protein</fullName>
    </submittedName>
</protein>
<reference evidence="1 2" key="1">
    <citation type="journal article" date="2018" name="Front. Microbiol.">
        <title>Description and Comparative Genomics of Macrococcus caseolyticus subsp. hominis subsp. nov., Macrococcus goetzii sp. nov., Macrococcus epidermidis sp. nov., and Macrococcus bohemicus sp. nov., Novel Macrococci From Human Clinical Material With Virulence Potential and Suspected Uptake of Foreign DNA by Natural Transformation.</title>
        <authorList>
            <person name="Maslanova I."/>
            <person name="Wertheimer Z."/>
            <person name="Sedlacek I."/>
            <person name="Svec P."/>
            <person name="Indrakova A."/>
            <person name="Kovarovic V."/>
            <person name="Schumann P."/>
            <person name="Sproer C."/>
            <person name="Kralova S."/>
            <person name="Sedo O."/>
            <person name="Kristofova L."/>
            <person name="Vrbovska V."/>
            <person name="Fuzik T."/>
            <person name="Petras P."/>
            <person name="Zdrahal Z."/>
            <person name="Ruzickova V."/>
            <person name="Doskar J."/>
            <person name="Pantucek R."/>
        </authorList>
    </citation>
    <scope>NUCLEOTIDE SEQUENCE [LARGE SCALE GENOMIC DNA]</scope>
    <source>
        <strain evidence="1 2">CCM 4927</strain>
    </source>
</reference>
<dbReference type="AlphaFoldDB" id="A0A2G5NMC1"/>
<proteinExistence type="predicted"/>
<dbReference type="OrthoDB" id="2389160at2"/>
<dbReference type="RefSeq" id="WP_099580594.1">
    <property type="nucleotide sequence ID" value="NZ_MJBI02000001.1"/>
</dbReference>
<accession>A0A2G5NMC1</accession>
<name>A0A2G5NMC1_9STAP</name>
<dbReference type="Pfam" id="PF10804">
    <property type="entry name" value="DUF2538"/>
    <property type="match status" value="1"/>
</dbReference>